<evidence type="ECO:0000256" key="3">
    <source>
        <dbReference type="ARBA" id="ARBA00022679"/>
    </source>
</evidence>
<dbReference type="GO" id="GO:0032259">
    <property type="term" value="P:methylation"/>
    <property type="evidence" value="ECO:0007669"/>
    <property type="project" value="UniProtKB-KW"/>
</dbReference>
<dbReference type="EC" id="2.1.1.-" evidence="4"/>
<dbReference type="NCBIfam" id="TIGR00027">
    <property type="entry name" value="mthyl_TIGR00027"/>
    <property type="match status" value="1"/>
</dbReference>
<dbReference type="SUPFAM" id="SSF53335">
    <property type="entry name" value="S-adenosyl-L-methionine-dependent methyltransferases"/>
    <property type="match status" value="1"/>
</dbReference>
<accession>A0ABQ6VRB7</accession>
<reference evidence="5 6" key="1">
    <citation type="submission" date="2018-09" db="EMBL/GenBank/DDBJ databases">
        <title>Genome sequence and characterization of the bcs clusters for the production of nanocellulose from the low pH resistant strain Komagataeibacter medellinensis ID13488.</title>
        <authorList>
            <person name="Hernandez-Arriaga A.M."/>
            <person name="Del Cerro C."/>
            <person name="Urbina L."/>
            <person name="Eceiza A."/>
            <person name="Retegi A."/>
            <person name="Prieto M.A."/>
        </authorList>
    </citation>
    <scope>NUCLEOTIDE SEQUENCE [LARGE SCALE GENOMIC DNA]</scope>
    <source>
        <strain evidence="5 6">ID13488</strain>
    </source>
</reference>
<name>A0ABQ6VRB7_9PROT</name>
<keyword evidence="2 4" id="KW-0489">Methyltransferase</keyword>
<dbReference type="InterPro" id="IPR011610">
    <property type="entry name" value="SAM_mthyl_Trfase_ML2640-like"/>
</dbReference>
<dbReference type="Gene3D" id="3.40.50.150">
    <property type="entry name" value="Vaccinia Virus protein VP39"/>
    <property type="match status" value="1"/>
</dbReference>
<evidence type="ECO:0000313" key="5">
    <source>
        <dbReference type="EMBL" id="KAB8122489.1"/>
    </source>
</evidence>
<keyword evidence="6" id="KW-1185">Reference proteome</keyword>
<comment type="function">
    <text evidence="4">Exhibits S-adenosyl-L-methionine-dependent methyltransferase activity.</text>
</comment>
<protein>
    <recommendedName>
        <fullName evidence="4">S-adenosyl-L-methionine-dependent methyltransferase</fullName>
        <ecNumber evidence="4">2.1.1.-</ecNumber>
    </recommendedName>
</protein>
<keyword evidence="3 5" id="KW-0808">Transferase</keyword>
<dbReference type="PANTHER" id="PTHR43619">
    <property type="entry name" value="S-ADENOSYL-L-METHIONINE-DEPENDENT METHYLTRANSFERASE YKTD-RELATED"/>
    <property type="match status" value="1"/>
</dbReference>
<proteinExistence type="inferred from homology"/>
<dbReference type="Proteomes" id="UP000427842">
    <property type="component" value="Unassembled WGS sequence"/>
</dbReference>
<dbReference type="InterPro" id="IPR029063">
    <property type="entry name" value="SAM-dependent_MTases_sf"/>
</dbReference>
<comment type="caution">
    <text evidence="5">The sequence shown here is derived from an EMBL/GenBank/DDBJ whole genome shotgun (WGS) entry which is preliminary data.</text>
</comment>
<dbReference type="EMBL" id="QYAZ01000002">
    <property type="protein sequence ID" value="KAB8122489.1"/>
    <property type="molecule type" value="Genomic_DNA"/>
</dbReference>
<sequence>MPHTARGWKGDVTMDCPSVTAWRVARHRARHQVLEKGAVFADPLAIAMVGGDEAALAAPDGTPAERHFRLFLAIRSRIVQDMLARAVQRGMRQAVVLGAGLDTLGLRNPHAACGVRVFEVDRPAMQDWKRGHIARAGLAVPDSLAFVPVDFERDSLLACLTHAGFDVGMPAFFSWLGVVPYLTRVGIENTLRFVARVPQAEIVFDYGEPVENYTGAHALRMAERARFVALAGEPWLSRFNPTDLHAMLRDTGFATFTDYDRAGIAAYFGWPVPAATGAGPHVVVAHARQGCAVAGPER</sequence>
<dbReference type="InterPro" id="IPR007213">
    <property type="entry name" value="Ppm1/Ppm2/Tcmp"/>
</dbReference>
<dbReference type="Pfam" id="PF04072">
    <property type="entry name" value="LCM"/>
    <property type="match status" value="1"/>
</dbReference>
<organism evidence="5 6">
    <name type="scientific">Komagataeibacter medellinensis</name>
    <dbReference type="NCBI Taxonomy" id="1177712"/>
    <lineage>
        <taxon>Bacteria</taxon>
        <taxon>Pseudomonadati</taxon>
        <taxon>Pseudomonadota</taxon>
        <taxon>Alphaproteobacteria</taxon>
        <taxon>Acetobacterales</taxon>
        <taxon>Acetobacteraceae</taxon>
        <taxon>Komagataeibacter</taxon>
    </lineage>
</organism>
<evidence type="ECO:0000313" key="6">
    <source>
        <dbReference type="Proteomes" id="UP000427842"/>
    </source>
</evidence>
<gene>
    <name evidence="5" type="ORF">D3W54_15015</name>
</gene>
<keyword evidence="4" id="KW-0949">S-adenosyl-L-methionine</keyword>
<evidence type="ECO:0000256" key="2">
    <source>
        <dbReference type="ARBA" id="ARBA00022603"/>
    </source>
</evidence>
<dbReference type="PANTHER" id="PTHR43619:SF2">
    <property type="entry name" value="S-ADENOSYL-L-METHIONINE-DEPENDENT METHYLTRANSFERASES SUPERFAMILY PROTEIN"/>
    <property type="match status" value="1"/>
</dbReference>
<evidence type="ECO:0000256" key="1">
    <source>
        <dbReference type="ARBA" id="ARBA00008138"/>
    </source>
</evidence>
<comment type="similarity">
    <text evidence="1 4">Belongs to the UPF0677 family.</text>
</comment>
<evidence type="ECO:0000256" key="4">
    <source>
        <dbReference type="RuleBase" id="RU362030"/>
    </source>
</evidence>
<dbReference type="GO" id="GO:0008168">
    <property type="term" value="F:methyltransferase activity"/>
    <property type="evidence" value="ECO:0007669"/>
    <property type="project" value="UniProtKB-KW"/>
</dbReference>